<keyword evidence="2 4" id="KW-0238">DNA-binding</keyword>
<sequence length="193" mass="21009">MTTSRGDQYHHGNLRQALVEAAVTMLEQGDNFSLRAVAREAGVSQTAPYRHFSDRSQLESAVAAQGFQALGQELLSGGALPSRPEDLSEFAVRYVRFALARPRMFGLMFGTECDDRDDDRVRASGALHENLAQTLSRVYPDRSEAAIAELSTGLWAAAHGLACLHVDGKLSSEDTTEVDDRVRASFRAIVPSA</sequence>
<keyword evidence="1" id="KW-0805">Transcription regulation</keyword>
<gene>
    <name evidence="6" type="ORF">H9870_01960</name>
</gene>
<evidence type="ECO:0000256" key="3">
    <source>
        <dbReference type="ARBA" id="ARBA00023163"/>
    </source>
</evidence>
<proteinExistence type="predicted"/>
<dbReference type="PROSITE" id="PS50977">
    <property type="entry name" value="HTH_TETR_2"/>
    <property type="match status" value="1"/>
</dbReference>
<dbReference type="PANTHER" id="PTHR30055:SF220">
    <property type="entry name" value="TETR-FAMILY REGULATORY PROTEIN"/>
    <property type="match status" value="1"/>
</dbReference>
<dbReference type="InterPro" id="IPR001647">
    <property type="entry name" value="HTH_TetR"/>
</dbReference>
<name>A0A9D1UJQ8_9CORY</name>
<dbReference type="SUPFAM" id="SSF46689">
    <property type="entry name" value="Homeodomain-like"/>
    <property type="match status" value="1"/>
</dbReference>
<dbReference type="Gene3D" id="1.10.357.10">
    <property type="entry name" value="Tetracycline Repressor, domain 2"/>
    <property type="match status" value="1"/>
</dbReference>
<dbReference type="InterPro" id="IPR025996">
    <property type="entry name" value="MT1864/Rv1816-like_C"/>
</dbReference>
<evidence type="ECO:0000256" key="4">
    <source>
        <dbReference type="PROSITE-ProRule" id="PRU00335"/>
    </source>
</evidence>
<dbReference type="Proteomes" id="UP000824190">
    <property type="component" value="Unassembled WGS sequence"/>
</dbReference>
<feature type="domain" description="HTH tetR-type" evidence="5">
    <location>
        <begin position="12"/>
        <end position="70"/>
    </location>
</feature>
<dbReference type="PANTHER" id="PTHR30055">
    <property type="entry name" value="HTH-TYPE TRANSCRIPTIONAL REGULATOR RUTR"/>
    <property type="match status" value="1"/>
</dbReference>
<dbReference type="InterPro" id="IPR009057">
    <property type="entry name" value="Homeodomain-like_sf"/>
</dbReference>
<comment type="caution">
    <text evidence="6">The sequence shown here is derived from an EMBL/GenBank/DDBJ whole genome shotgun (WGS) entry which is preliminary data.</text>
</comment>
<protein>
    <submittedName>
        <fullName evidence="6">WHG domain-containing protein</fullName>
    </submittedName>
</protein>
<evidence type="ECO:0000256" key="1">
    <source>
        <dbReference type="ARBA" id="ARBA00023015"/>
    </source>
</evidence>
<dbReference type="SUPFAM" id="SSF48498">
    <property type="entry name" value="Tetracyclin repressor-like, C-terminal domain"/>
    <property type="match status" value="1"/>
</dbReference>
<evidence type="ECO:0000259" key="5">
    <source>
        <dbReference type="PROSITE" id="PS50977"/>
    </source>
</evidence>
<dbReference type="GO" id="GO:0000976">
    <property type="term" value="F:transcription cis-regulatory region binding"/>
    <property type="evidence" value="ECO:0007669"/>
    <property type="project" value="TreeGrafter"/>
</dbReference>
<evidence type="ECO:0000313" key="6">
    <source>
        <dbReference type="EMBL" id="HIW90419.1"/>
    </source>
</evidence>
<accession>A0A9D1UJQ8</accession>
<dbReference type="Pfam" id="PF00440">
    <property type="entry name" value="TetR_N"/>
    <property type="match status" value="1"/>
</dbReference>
<dbReference type="GO" id="GO:0003700">
    <property type="term" value="F:DNA-binding transcription factor activity"/>
    <property type="evidence" value="ECO:0007669"/>
    <property type="project" value="TreeGrafter"/>
</dbReference>
<evidence type="ECO:0000313" key="7">
    <source>
        <dbReference type="Proteomes" id="UP000824190"/>
    </source>
</evidence>
<keyword evidence="3" id="KW-0804">Transcription</keyword>
<dbReference type="Pfam" id="PF13305">
    <property type="entry name" value="TetR_C_33"/>
    <property type="match status" value="1"/>
</dbReference>
<reference evidence="6" key="1">
    <citation type="journal article" date="2021" name="PeerJ">
        <title>Extensive microbial diversity within the chicken gut microbiome revealed by metagenomics and culture.</title>
        <authorList>
            <person name="Gilroy R."/>
            <person name="Ravi A."/>
            <person name="Getino M."/>
            <person name="Pursley I."/>
            <person name="Horton D.L."/>
            <person name="Alikhan N.F."/>
            <person name="Baker D."/>
            <person name="Gharbi K."/>
            <person name="Hall N."/>
            <person name="Watson M."/>
            <person name="Adriaenssens E.M."/>
            <person name="Foster-Nyarko E."/>
            <person name="Jarju S."/>
            <person name="Secka A."/>
            <person name="Antonio M."/>
            <person name="Oren A."/>
            <person name="Chaudhuri R.R."/>
            <person name="La Ragione R."/>
            <person name="Hildebrand F."/>
            <person name="Pallen M.J."/>
        </authorList>
    </citation>
    <scope>NUCLEOTIDE SEQUENCE</scope>
    <source>
        <strain evidence="6">CHK32-1732</strain>
    </source>
</reference>
<dbReference type="EMBL" id="DXGC01000017">
    <property type="protein sequence ID" value="HIW90419.1"/>
    <property type="molecule type" value="Genomic_DNA"/>
</dbReference>
<dbReference type="AlphaFoldDB" id="A0A9D1UJQ8"/>
<reference evidence="6" key="2">
    <citation type="submission" date="2021-04" db="EMBL/GenBank/DDBJ databases">
        <authorList>
            <person name="Gilroy R."/>
        </authorList>
    </citation>
    <scope>NUCLEOTIDE SEQUENCE</scope>
    <source>
        <strain evidence="6">CHK32-1732</strain>
    </source>
</reference>
<dbReference type="InterPro" id="IPR036271">
    <property type="entry name" value="Tet_transcr_reg_TetR-rel_C_sf"/>
</dbReference>
<feature type="DNA-binding region" description="H-T-H motif" evidence="4">
    <location>
        <begin position="33"/>
        <end position="52"/>
    </location>
</feature>
<evidence type="ECO:0000256" key="2">
    <source>
        <dbReference type="ARBA" id="ARBA00023125"/>
    </source>
</evidence>
<dbReference type="InterPro" id="IPR050109">
    <property type="entry name" value="HTH-type_TetR-like_transc_reg"/>
</dbReference>
<organism evidence="6 7">
    <name type="scientific">Candidatus Corynebacterium avicola</name>
    <dbReference type="NCBI Taxonomy" id="2838527"/>
    <lineage>
        <taxon>Bacteria</taxon>
        <taxon>Bacillati</taxon>
        <taxon>Actinomycetota</taxon>
        <taxon>Actinomycetes</taxon>
        <taxon>Mycobacteriales</taxon>
        <taxon>Corynebacteriaceae</taxon>
        <taxon>Corynebacterium</taxon>
    </lineage>
</organism>